<proteinExistence type="predicted"/>
<sequence>MKAPAEDRGVERAPVRSAPRPPVQAAVDPEPPTGVRQTPARPLSPAVAQRLQSAAGNRAVAALVAQRRAATGRPAPARRSGGGAARGAAGSRSVPTQRATSGPTTGAATAGTASAGPVLAPDPTVVQRLATDAGPVHRPGPEADPKFAALRSDVRAKQTVLGAHPPASAEAAKAQGAAKPPQDDKEAQGKAANAEKMNAAKPGEFDKAAFIRAVNEAIAAQAPKNLDEADKFGDSGKADAVKGQVQGQVGQGKEASAKAIETTTKAPPDTSKAVDKPVTPLVPDKPPGTPAAPDPAKAVPDKAPPAATDLSGGPKQVDQQMAEAQVTEEQLARSNEPEFTGALKEKDAAEQHAQTAPGQVRAAEAQTLAGAKAAAGAAGATAMTALAGDRKQAGQTVGSGKEEAKSADETKRAQVTAILQKVFDATKKDVEEILSGLDKKVDDQFTSGEKAARDAFTADHKRWMDEYKDKRYSGLTGKGRWIKDKFAGLPEEANQIFVVARKGYVDRMQQVISGVADTIGAELGRAKQRIATGRTELQAAVKGLAPELQAIGKEAAAEFAGKFDELTEQVNNKGTELVQTLASKYHEALKAVDEEIAAEKEKNKGLVAKAVDAVAGVIKTIMQLKDMLLGVLAKAAQAVMAIISDPIGFLGNLVSAVGAGLRQFLANIGEHLKKGLVGWLTGAMAGAGLELPAKFDLRGIVLMIGSLLGLTWASIRGRIIQKGVPEQAMGAVEQSVPLVQKIQAQGLGGLWEEIQAKVGDLKATLFAKISEYLIPTVLMAGITWIISLLNPASAFIRACKMIIDFVTFIVTQGAQILEFVNSVLDAIIAIAGGGTGGVPALIEKALARSVPVLIGALAAILGIGGLAQKVQKFFKALSKPVMKAVDWVVGKIVALGRRLWAKVRSEFAGSRKRGSGNALRPSNDKQQALNSALAESDRLLISGRPKRDIESALPAIRDRHGLRSLSLTVTGHGNAAKGQIEGAINPSGKTRIRPLDPDADERIELRHVEDKKEQLLILTNASIKEARRRSDTQPAIPLLATVRAVVDGVETHKLRDQQGFNAAFAALKHQEANLADVGRKYGFWPLSKISSHPSRFIANNEVKQSLRGRGKIRAFFYGGFDPSKIPSWEAKEMASLRAEAAGPQYRNEPKVKEYIAQGRPLGTLYVCHHKNHVVDETEADYKPEKDHKVAVSTHWNTGDRGSVGNNTDQNTRKTWYSELCNLRVICGECNGKKGGEKSYTVRVGPNFKGPGE</sequence>
<feature type="compositionally biased region" description="Basic and acidic residues" evidence="2">
    <location>
        <begin position="400"/>
        <end position="411"/>
    </location>
</feature>
<feature type="transmembrane region" description="Helical" evidence="3">
    <location>
        <begin position="772"/>
        <end position="789"/>
    </location>
</feature>
<evidence type="ECO:0000313" key="5">
    <source>
        <dbReference type="Proteomes" id="UP000823521"/>
    </source>
</evidence>
<evidence type="ECO:0000313" key="4">
    <source>
        <dbReference type="EMBL" id="MBO4207270.1"/>
    </source>
</evidence>
<feature type="compositionally biased region" description="Basic and acidic residues" evidence="2">
    <location>
        <begin position="1"/>
        <end position="14"/>
    </location>
</feature>
<protein>
    <submittedName>
        <fullName evidence="4">Uncharacterized protein</fullName>
    </submittedName>
</protein>
<feature type="compositionally biased region" description="Low complexity" evidence="2">
    <location>
        <begin position="54"/>
        <end position="79"/>
    </location>
</feature>
<name>A0ABS3VRZ8_MICEH</name>
<organism evidence="4 5">
    <name type="scientific">Micromonospora echinofusca</name>
    <dbReference type="NCBI Taxonomy" id="47858"/>
    <lineage>
        <taxon>Bacteria</taxon>
        <taxon>Bacillati</taxon>
        <taxon>Actinomycetota</taxon>
        <taxon>Actinomycetes</taxon>
        <taxon>Micromonosporales</taxon>
        <taxon>Micromonosporaceae</taxon>
        <taxon>Micromonospora</taxon>
    </lineage>
</organism>
<feature type="compositionally biased region" description="Low complexity" evidence="2">
    <location>
        <begin position="162"/>
        <end position="180"/>
    </location>
</feature>
<keyword evidence="3" id="KW-0472">Membrane</keyword>
<keyword evidence="3" id="KW-0812">Transmembrane</keyword>
<dbReference type="EMBL" id="WVUH01000113">
    <property type="protein sequence ID" value="MBO4207270.1"/>
    <property type="molecule type" value="Genomic_DNA"/>
</dbReference>
<keyword evidence="5" id="KW-1185">Reference proteome</keyword>
<feature type="compositionally biased region" description="Pro residues" evidence="2">
    <location>
        <begin position="283"/>
        <end position="293"/>
    </location>
</feature>
<dbReference type="Proteomes" id="UP000823521">
    <property type="component" value="Unassembled WGS sequence"/>
</dbReference>
<reference evidence="4 5" key="1">
    <citation type="submission" date="2019-12" db="EMBL/GenBank/DDBJ databases">
        <title>Whole genome sequencing of endophytic Actinobacterium Micromonospora sp. MPMI6T.</title>
        <authorList>
            <person name="Evv R."/>
            <person name="Podile A.R."/>
        </authorList>
    </citation>
    <scope>NUCLEOTIDE SEQUENCE [LARGE SCALE GENOMIC DNA]</scope>
    <source>
        <strain evidence="4 5">MPMI6</strain>
    </source>
</reference>
<feature type="compositionally biased region" description="Low complexity" evidence="2">
    <location>
        <begin position="15"/>
        <end position="27"/>
    </location>
</feature>
<feature type="transmembrane region" description="Helical" evidence="3">
    <location>
        <begin position="849"/>
        <end position="867"/>
    </location>
</feature>
<evidence type="ECO:0000256" key="3">
    <source>
        <dbReference type="SAM" id="Phobius"/>
    </source>
</evidence>
<feature type="compositionally biased region" description="Low complexity" evidence="2">
    <location>
        <begin position="241"/>
        <end position="253"/>
    </location>
</feature>
<feature type="compositionally biased region" description="Basic and acidic residues" evidence="2">
    <location>
        <begin position="225"/>
        <end position="240"/>
    </location>
</feature>
<gene>
    <name evidence="4" type="ORF">GSF22_14810</name>
</gene>
<feature type="compositionally biased region" description="Low complexity" evidence="2">
    <location>
        <begin position="86"/>
        <end position="117"/>
    </location>
</feature>
<keyword evidence="3" id="KW-1133">Transmembrane helix</keyword>
<feature type="region of interest" description="Disordered" evidence="2">
    <location>
        <begin position="388"/>
        <end position="411"/>
    </location>
</feature>
<feature type="region of interest" description="Disordered" evidence="2">
    <location>
        <begin position="1"/>
        <end position="200"/>
    </location>
</feature>
<accession>A0ABS3VRZ8</accession>
<comment type="caution">
    <text evidence="4">The sequence shown here is derived from an EMBL/GenBank/DDBJ whole genome shotgun (WGS) entry which is preliminary data.</text>
</comment>
<dbReference type="RefSeq" id="WP_208814167.1">
    <property type="nucleotide sequence ID" value="NZ_WVUH01000113.1"/>
</dbReference>
<feature type="coiled-coil region" evidence="1">
    <location>
        <begin position="582"/>
        <end position="609"/>
    </location>
</feature>
<evidence type="ECO:0000256" key="2">
    <source>
        <dbReference type="SAM" id="MobiDB-lite"/>
    </source>
</evidence>
<feature type="region of interest" description="Disordered" evidence="2">
    <location>
        <begin position="220"/>
        <end position="364"/>
    </location>
</feature>
<keyword evidence="1" id="KW-0175">Coiled coil</keyword>
<feature type="compositionally biased region" description="Low complexity" evidence="2">
    <location>
        <begin position="190"/>
        <end position="200"/>
    </location>
</feature>
<evidence type="ECO:0000256" key="1">
    <source>
        <dbReference type="SAM" id="Coils"/>
    </source>
</evidence>